<dbReference type="RefSeq" id="WP_280573672.1">
    <property type="nucleotide sequence ID" value="NZ_JARXRM010000025.1"/>
</dbReference>
<evidence type="ECO:0000313" key="3">
    <source>
        <dbReference type="Proteomes" id="UP001156940"/>
    </source>
</evidence>
<name>A0ABT6J796_9GAMM</name>
<proteinExistence type="predicted"/>
<dbReference type="SUPFAM" id="SSF47413">
    <property type="entry name" value="lambda repressor-like DNA-binding domains"/>
    <property type="match status" value="1"/>
</dbReference>
<dbReference type="Gene3D" id="1.10.260.40">
    <property type="entry name" value="lambda repressor-like DNA-binding domains"/>
    <property type="match status" value="1"/>
</dbReference>
<dbReference type="CDD" id="cd00093">
    <property type="entry name" value="HTH_XRE"/>
    <property type="match status" value="1"/>
</dbReference>
<dbReference type="InterPro" id="IPR010982">
    <property type="entry name" value="Lambda_DNA-bd_dom_sf"/>
</dbReference>
<protein>
    <submittedName>
        <fullName evidence="2">Helix-turn-helix transcriptional regulator</fullName>
    </submittedName>
</protein>
<organism evidence="2 3">
    <name type="scientific">Luteimonas endophytica</name>
    <dbReference type="NCBI Taxonomy" id="3042023"/>
    <lineage>
        <taxon>Bacteria</taxon>
        <taxon>Pseudomonadati</taxon>
        <taxon>Pseudomonadota</taxon>
        <taxon>Gammaproteobacteria</taxon>
        <taxon>Lysobacterales</taxon>
        <taxon>Lysobacteraceae</taxon>
        <taxon>Luteimonas</taxon>
    </lineage>
</organism>
<dbReference type="PROSITE" id="PS50943">
    <property type="entry name" value="HTH_CROC1"/>
    <property type="match status" value="1"/>
</dbReference>
<dbReference type="InterPro" id="IPR001387">
    <property type="entry name" value="Cro/C1-type_HTH"/>
</dbReference>
<evidence type="ECO:0000259" key="1">
    <source>
        <dbReference type="PROSITE" id="PS50943"/>
    </source>
</evidence>
<gene>
    <name evidence="2" type="ORF">QFW77_06815</name>
</gene>
<dbReference type="Pfam" id="PF13560">
    <property type="entry name" value="HTH_31"/>
    <property type="match status" value="1"/>
</dbReference>
<dbReference type="Proteomes" id="UP001156940">
    <property type="component" value="Unassembled WGS sequence"/>
</dbReference>
<dbReference type="EMBL" id="JARXRM010000025">
    <property type="protein sequence ID" value="MDH5822705.1"/>
    <property type="molecule type" value="Genomic_DNA"/>
</dbReference>
<sequence>MSAKSIYKPEYKVLRRLLFEMRESAGLKQKEMASRLQRPQSYVSSVERGRRRMDLLQLREYCLACEQEVVDFVRRFEDEITAGCGQPPH</sequence>
<feature type="domain" description="HTH cro/C1-type" evidence="1">
    <location>
        <begin position="20"/>
        <end position="72"/>
    </location>
</feature>
<keyword evidence="3" id="KW-1185">Reference proteome</keyword>
<reference evidence="2 3" key="1">
    <citation type="submission" date="2023-04" db="EMBL/GenBank/DDBJ databases">
        <title>Luteimonas endophyticus RD2P54.</title>
        <authorList>
            <person name="Sun J.-Q."/>
        </authorList>
    </citation>
    <scope>NUCLEOTIDE SEQUENCE [LARGE SCALE GENOMIC DNA]</scope>
    <source>
        <strain evidence="2 3">RD2P54</strain>
    </source>
</reference>
<comment type="caution">
    <text evidence="2">The sequence shown here is derived from an EMBL/GenBank/DDBJ whole genome shotgun (WGS) entry which is preliminary data.</text>
</comment>
<accession>A0ABT6J796</accession>
<dbReference type="SMART" id="SM00530">
    <property type="entry name" value="HTH_XRE"/>
    <property type="match status" value="1"/>
</dbReference>
<evidence type="ECO:0000313" key="2">
    <source>
        <dbReference type="EMBL" id="MDH5822705.1"/>
    </source>
</evidence>